<keyword evidence="3" id="KW-1185">Reference proteome</keyword>
<evidence type="ECO:0000313" key="2">
    <source>
        <dbReference type="EMBL" id="MBA0772404.1"/>
    </source>
</evidence>
<keyword evidence="1" id="KW-1133">Transmembrane helix</keyword>
<feature type="transmembrane region" description="Helical" evidence="1">
    <location>
        <begin position="17"/>
        <end position="40"/>
    </location>
</feature>
<comment type="caution">
    <text evidence="2">The sequence shown here is derived from an EMBL/GenBank/DDBJ whole genome shotgun (WGS) entry which is preliminary data.</text>
</comment>
<accession>A0A7J9EHZ7</accession>
<organism evidence="2 3">
    <name type="scientific">Gossypium trilobum</name>
    <dbReference type="NCBI Taxonomy" id="34281"/>
    <lineage>
        <taxon>Eukaryota</taxon>
        <taxon>Viridiplantae</taxon>
        <taxon>Streptophyta</taxon>
        <taxon>Embryophyta</taxon>
        <taxon>Tracheophyta</taxon>
        <taxon>Spermatophyta</taxon>
        <taxon>Magnoliopsida</taxon>
        <taxon>eudicotyledons</taxon>
        <taxon>Gunneridae</taxon>
        <taxon>Pentapetalae</taxon>
        <taxon>rosids</taxon>
        <taxon>malvids</taxon>
        <taxon>Malvales</taxon>
        <taxon>Malvaceae</taxon>
        <taxon>Malvoideae</taxon>
        <taxon>Gossypium</taxon>
    </lineage>
</organism>
<dbReference type="EMBL" id="JABEZW010000008">
    <property type="protein sequence ID" value="MBA0772404.1"/>
    <property type="molecule type" value="Genomic_DNA"/>
</dbReference>
<dbReference type="AlphaFoldDB" id="A0A7J9EHZ7"/>
<protein>
    <submittedName>
        <fullName evidence="2">Uncharacterized protein</fullName>
    </submittedName>
</protein>
<gene>
    <name evidence="2" type="ORF">Gotri_007787</name>
</gene>
<keyword evidence="1" id="KW-0472">Membrane</keyword>
<evidence type="ECO:0000256" key="1">
    <source>
        <dbReference type="SAM" id="Phobius"/>
    </source>
</evidence>
<sequence length="41" mass="4829">MVEERLWFSYSAHKSDYILYTDNSLFLFLVFSLVPLPCALV</sequence>
<name>A0A7J9EHZ7_9ROSI</name>
<proteinExistence type="predicted"/>
<keyword evidence="1" id="KW-0812">Transmembrane</keyword>
<dbReference type="Proteomes" id="UP000593568">
    <property type="component" value="Unassembled WGS sequence"/>
</dbReference>
<reference evidence="2 3" key="1">
    <citation type="journal article" date="2019" name="Genome Biol. Evol.">
        <title>Insights into the evolution of the New World diploid cottons (Gossypium, subgenus Houzingenia) based on genome sequencing.</title>
        <authorList>
            <person name="Grover C.E."/>
            <person name="Arick M.A. 2nd"/>
            <person name="Thrash A."/>
            <person name="Conover J.L."/>
            <person name="Sanders W.S."/>
            <person name="Peterson D.G."/>
            <person name="Frelichowski J.E."/>
            <person name="Scheffler J.A."/>
            <person name="Scheffler B.E."/>
            <person name="Wendel J.F."/>
        </authorList>
    </citation>
    <scope>NUCLEOTIDE SEQUENCE [LARGE SCALE GENOMIC DNA]</scope>
    <source>
        <strain evidence="2">8</strain>
        <tissue evidence="2">Leaf</tissue>
    </source>
</reference>
<evidence type="ECO:0000313" key="3">
    <source>
        <dbReference type="Proteomes" id="UP000593568"/>
    </source>
</evidence>